<dbReference type="AlphaFoldDB" id="A0A3M2L9W7"/>
<name>A0A3M2L9W7_9NOCA</name>
<dbReference type="EMBL" id="RFFH01000003">
    <property type="protein sequence ID" value="RMI33343.1"/>
    <property type="molecule type" value="Genomic_DNA"/>
</dbReference>
<organism evidence="2 3">
    <name type="scientific">Nocardia stercoris</name>
    <dbReference type="NCBI Taxonomy" id="2483361"/>
    <lineage>
        <taxon>Bacteria</taxon>
        <taxon>Bacillati</taxon>
        <taxon>Actinomycetota</taxon>
        <taxon>Actinomycetes</taxon>
        <taxon>Mycobacteriales</taxon>
        <taxon>Nocardiaceae</taxon>
        <taxon>Nocardia</taxon>
    </lineage>
</organism>
<proteinExistence type="predicted"/>
<sequence>MSEAPLVDAGRALLRRMRDDMVEVLAHRAGPRMQRTLGDLAEEVRETERMSAVDQDGRELIGDPPVARDPTAANSDSGADARGPVHAPDPTAADGFLDLPIEEQIRRLEAAHGIRTDADWALEMSLFMEDKFRDIGYISGQPRPETIFDGPEGWASWLDARRNLDRDMSVDLMGEIHRRLQIRHSPEIAGQMGGIPMLGIGSLRRPLSRSELAAIEENPLLTHVSGPVRTEPYGLVFEPEIAGRPGARTVRRLDALPTAEQLAAIADDPLSTYHPPGGLVGQHGQINPPTENGLIIYPHFGSVENARAFHEELCDWYNAAKVEPGSDPYRLAAEFQQRLISAHAWQGDFHGRHSRILMNLGLEQAGRSPSAVAVFDHDMLTSSSQWAAEVEAGSARYRQWQNKLEAAGGDIGPVDLFDLGPMRQRYREMGGEPSPFPPGEWHDGDKYERLHAQLRSMP</sequence>
<dbReference type="Proteomes" id="UP000279275">
    <property type="component" value="Unassembled WGS sequence"/>
</dbReference>
<comment type="caution">
    <text evidence="2">The sequence shown here is derived from an EMBL/GenBank/DDBJ whole genome shotgun (WGS) entry which is preliminary data.</text>
</comment>
<feature type="compositionally biased region" description="Basic and acidic residues" evidence="1">
    <location>
        <begin position="49"/>
        <end position="61"/>
    </location>
</feature>
<evidence type="ECO:0000256" key="1">
    <source>
        <dbReference type="SAM" id="MobiDB-lite"/>
    </source>
</evidence>
<dbReference type="SUPFAM" id="SSF140931">
    <property type="entry name" value="Fic-like"/>
    <property type="match status" value="1"/>
</dbReference>
<feature type="region of interest" description="Disordered" evidence="1">
    <location>
        <begin position="49"/>
        <end position="93"/>
    </location>
</feature>
<accession>A0A3M2L9W7</accession>
<dbReference type="Gene3D" id="1.10.3290.10">
    <property type="entry name" value="Fido-like domain"/>
    <property type="match status" value="1"/>
</dbReference>
<evidence type="ECO:0000313" key="2">
    <source>
        <dbReference type="EMBL" id="RMI33343.1"/>
    </source>
</evidence>
<dbReference type="InterPro" id="IPR036597">
    <property type="entry name" value="Fido-like_dom_sf"/>
</dbReference>
<gene>
    <name evidence="2" type="ORF">EBN03_09255</name>
</gene>
<protein>
    <submittedName>
        <fullName evidence="2">Uncharacterized protein</fullName>
    </submittedName>
</protein>
<dbReference type="OrthoDB" id="9813719at2"/>
<dbReference type="RefSeq" id="WP_122187540.1">
    <property type="nucleotide sequence ID" value="NZ_RFFH01000003.1"/>
</dbReference>
<reference evidence="2 3" key="1">
    <citation type="submission" date="2018-10" db="EMBL/GenBank/DDBJ databases">
        <title>Isolation from cow dung.</title>
        <authorList>
            <person name="Ling L."/>
        </authorList>
    </citation>
    <scope>NUCLEOTIDE SEQUENCE [LARGE SCALE GENOMIC DNA]</scope>
    <source>
        <strain evidence="2 3">NEAU-LL90</strain>
    </source>
</reference>
<evidence type="ECO:0000313" key="3">
    <source>
        <dbReference type="Proteomes" id="UP000279275"/>
    </source>
</evidence>
<keyword evidence="3" id="KW-1185">Reference proteome</keyword>